<evidence type="ECO:0000259" key="12">
    <source>
        <dbReference type="Pfam" id="PF08496"/>
    </source>
</evidence>
<dbReference type="AlphaFoldDB" id="A0A7T8EBJ4"/>
<dbReference type="Pfam" id="PF01343">
    <property type="entry name" value="Peptidase_S49"/>
    <property type="match status" value="1"/>
</dbReference>
<dbReference type="CDD" id="cd07023">
    <property type="entry name" value="S49_Sppa_N_C"/>
    <property type="match status" value="1"/>
</dbReference>
<evidence type="ECO:0000256" key="7">
    <source>
        <dbReference type="ARBA" id="ARBA00022825"/>
    </source>
</evidence>
<accession>A0A7T8EBJ4</accession>
<comment type="similarity">
    <text evidence="2">Belongs to the peptidase S49 family.</text>
</comment>
<dbReference type="InterPro" id="IPR029045">
    <property type="entry name" value="ClpP/crotonase-like_dom_sf"/>
</dbReference>
<keyword evidence="7" id="KW-0720">Serine protease</keyword>
<dbReference type="SUPFAM" id="SSF52096">
    <property type="entry name" value="ClpP/crotonase"/>
    <property type="match status" value="1"/>
</dbReference>
<dbReference type="InterPro" id="IPR013703">
    <property type="entry name" value="Peptidase_S49_N_proteobac"/>
</dbReference>
<dbReference type="InterPro" id="IPR047272">
    <property type="entry name" value="S49_SppA_C"/>
</dbReference>
<sequence length="367" mass="40356">MPGFFIYARAVRIARFCVLSRGERNPVVEFLYEYGLFLAKAITLVVAVGAIVVIVVASAVKQKSDRGELKLTHLSDELKSLKHHLKAELLGKKAFKAYEKQLKAEQKAHDKALDAGEAKDPKVYVVEFKGGIEAAEVASLREEISAILAIAEEGDEVVASVESGGGMVHGYGLAASQLDRIRNAGLPLTICVDKVAASGGYMMACVADRIIAAPFAIIGSIGVVAQLPNFNKLLKKHDIDYEQHTAGDFKRTLTLFGENTDEGRAKFQQELEETHQLFKDFVGRYRPQLELDKVATGEHWYGQQAIELGLIDEVGTSDDLLLKLAADRTVIKVKYQLRKKLADKLAHSASLMLNACYNKLAEKNRPM</sequence>
<dbReference type="PANTHER" id="PTHR42987">
    <property type="entry name" value="PEPTIDASE S49"/>
    <property type="match status" value="1"/>
</dbReference>
<evidence type="ECO:0000256" key="8">
    <source>
        <dbReference type="ARBA" id="ARBA00022989"/>
    </source>
</evidence>
<keyword evidence="6" id="KW-0378">Hydrolase</keyword>
<dbReference type="EMBL" id="CP032664">
    <property type="protein sequence ID" value="QQO83350.1"/>
    <property type="molecule type" value="Genomic_DNA"/>
</dbReference>
<evidence type="ECO:0000256" key="4">
    <source>
        <dbReference type="ARBA" id="ARBA00022670"/>
    </source>
</evidence>
<feature type="transmembrane region" description="Helical" evidence="10">
    <location>
        <begin position="34"/>
        <end position="60"/>
    </location>
</feature>
<name>A0A7T8EBJ4_9GAMM</name>
<comment type="subcellular location">
    <subcellularLocation>
        <location evidence="1">Cell membrane</location>
    </subcellularLocation>
</comment>
<evidence type="ECO:0000256" key="6">
    <source>
        <dbReference type="ARBA" id="ARBA00022801"/>
    </source>
</evidence>
<dbReference type="PANTHER" id="PTHR42987:SF4">
    <property type="entry name" value="PROTEASE SOHB-RELATED"/>
    <property type="match status" value="1"/>
</dbReference>
<keyword evidence="4 13" id="KW-0645">Protease</keyword>
<dbReference type="GO" id="GO:0006508">
    <property type="term" value="P:proteolysis"/>
    <property type="evidence" value="ECO:0007669"/>
    <property type="project" value="UniProtKB-KW"/>
</dbReference>
<evidence type="ECO:0000256" key="5">
    <source>
        <dbReference type="ARBA" id="ARBA00022692"/>
    </source>
</evidence>
<organism evidence="13">
    <name type="scientific">Shewanella algae</name>
    <dbReference type="NCBI Taxonomy" id="38313"/>
    <lineage>
        <taxon>Bacteria</taxon>
        <taxon>Pseudomonadati</taxon>
        <taxon>Pseudomonadota</taxon>
        <taxon>Gammaproteobacteria</taxon>
        <taxon>Alteromonadales</taxon>
        <taxon>Shewanellaceae</taxon>
        <taxon>Shewanella</taxon>
    </lineage>
</organism>
<evidence type="ECO:0000256" key="10">
    <source>
        <dbReference type="SAM" id="Phobius"/>
    </source>
</evidence>
<protein>
    <submittedName>
        <fullName evidence="13">Protease SohB</fullName>
    </submittedName>
</protein>
<feature type="domain" description="Peptidase S49 N-terminal proteobacteria" evidence="12">
    <location>
        <begin position="29"/>
        <end position="178"/>
    </location>
</feature>
<keyword evidence="3" id="KW-1003">Cell membrane</keyword>
<evidence type="ECO:0000256" key="9">
    <source>
        <dbReference type="ARBA" id="ARBA00023136"/>
    </source>
</evidence>
<evidence type="ECO:0000313" key="13">
    <source>
        <dbReference type="EMBL" id="QQO83350.1"/>
    </source>
</evidence>
<proteinExistence type="inferred from homology"/>
<dbReference type="GO" id="GO:0005886">
    <property type="term" value="C:plasma membrane"/>
    <property type="evidence" value="ECO:0007669"/>
    <property type="project" value="UniProtKB-SubCell"/>
</dbReference>
<dbReference type="InterPro" id="IPR002142">
    <property type="entry name" value="Peptidase_S49"/>
</dbReference>
<dbReference type="Pfam" id="PF08496">
    <property type="entry name" value="Peptidase_S49_N"/>
    <property type="match status" value="1"/>
</dbReference>
<evidence type="ECO:0000256" key="2">
    <source>
        <dbReference type="ARBA" id="ARBA00008683"/>
    </source>
</evidence>
<keyword evidence="5 10" id="KW-0812">Transmembrane</keyword>
<evidence type="ECO:0000256" key="3">
    <source>
        <dbReference type="ARBA" id="ARBA00022475"/>
    </source>
</evidence>
<evidence type="ECO:0000256" key="1">
    <source>
        <dbReference type="ARBA" id="ARBA00004236"/>
    </source>
</evidence>
<dbReference type="Gene3D" id="3.90.226.10">
    <property type="entry name" value="2-enoyl-CoA Hydratase, Chain A, domain 1"/>
    <property type="match status" value="1"/>
</dbReference>
<keyword evidence="9 10" id="KW-0472">Membrane</keyword>
<dbReference type="Gene3D" id="6.20.330.10">
    <property type="match status" value="1"/>
</dbReference>
<feature type="domain" description="Peptidase S49" evidence="11">
    <location>
        <begin position="182"/>
        <end position="329"/>
    </location>
</feature>
<gene>
    <name evidence="13" type="primary">sohB</name>
    <name evidence="13" type="ORF">D7032_08825</name>
</gene>
<evidence type="ECO:0000259" key="11">
    <source>
        <dbReference type="Pfam" id="PF01343"/>
    </source>
</evidence>
<reference evidence="13" key="1">
    <citation type="submission" date="2018-09" db="EMBL/GenBank/DDBJ databases">
        <title>Genome sequencing and analysis.</title>
        <authorList>
            <person name="Huang Y.-T."/>
        </authorList>
    </citation>
    <scope>NUCLEOTIDE SEQUENCE</scope>
    <source>
        <strain evidence="13">HIDE</strain>
    </source>
</reference>
<keyword evidence="8 10" id="KW-1133">Transmembrane helix</keyword>
<dbReference type="GO" id="GO:0004252">
    <property type="term" value="F:serine-type endopeptidase activity"/>
    <property type="evidence" value="ECO:0007669"/>
    <property type="project" value="InterPro"/>
</dbReference>
<dbReference type="NCBIfam" id="NF008745">
    <property type="entry name" value="PRK11778.1"/>
    <property type="match status" value="1"/>
</dbReference>